<dbReference type="EMBL" id="JBHSCF010000006">
    <property type="protein sequence ID" value="MFC4185799.1"/>
    <property type="molecule type" value="Genomic_DNA"/>
</dbReference>
<protein>
    <submittedName>
        <fullName evidence="1">Uncharacterized protein</fullName>
    </submittedName>
</protein>
<dbReference type="Proteomes" id="UP001595871">
    <property type="component" value="Unassembled WGS sequence"/>
</dbReference>
<organism evidence="1 2">
    <name type="scientific">Streptomyces flavovirens</name>
    <dbReference type="NCBI Taxonomy" id="52258"/>
    <lineage>
        <taxon>Bacteria</taxon>
        <taxon>Bacillati</taxon>
        <taxon>Actinomycetota</taxon>
        <taxon>Actinomycetes</taxon>
        <taxon>Kitasatosporales</taxon>
        <taxon>Streptomycetaceae</taxon>
        <taxon>Streptomyces</taxon>
    </lineage>
</organism>
<evidence type="ECO:0000313" key="1">
    <source>
        <dbReference type="EMBL" id="MFC4185799.1"/>
    </source>
</evidence>
<dbReference type="RefSeq" id="WP_234460171.1">
    <property type="nucleotide sequence ID" value="NZ_BAAAYA010000022.1"/>
</dbReference>
<sequence>MDDHGVHPCVRDGSDVCSVPVLRAANGPGGENSPVRSAAVPKLSTADGLLQTVVRDPLVPGTKGTSPLDPFRYARIAPDSGQIVRSARVGVGSLYDTLQMAGTITRGGAYLQGTVSGILRITAG</sequence>
<proteinExistence type="predicted"/>
<gene>
    <name evidence="1" type="ORF">ACFO3R_05265</name>
</gene>
<keyword evidence="2" id="KW-1185">Reference proteome</keyword>
<reference evidence="2" key="1">
    <citation type="journal article" date="2019" name="Int. J. Syst. Evol. Microbiol.">
        <title>The Global Catalogue of Microorganisms (GCM) 10K type strain sequencing project: providing services to taxonomists for standard genome sequencing and annotation.</title>
        <authorList>
            <consortium name="The Broad Institute Genomics Platform"/>
            <consortium name="The Broad Institute Genome Sequencing Center for Infectious Disease"/>
            <person name="Wu L."/>
            <person name="Ma J."/>
        </authorList>
    </citation>
    <scope>NUCLEOTIDE SEQUENCE [LARGE SCALE GENOMIC DNA]</scope>
    <source>
        <strain evidence="2">CCM 3243</strain>
    </source>
</reference>
<accession>A0ABV8N014</accession>
<comment type="caution">
    <text evidence="1">The sequence shown here is derived from an EMBL/GenBank/DDBJ whole genome shotgun (WGS) entry which is preliminary data.</text>
</comment>
<evidence type="ECO:0000313" key="2">
    <source>
        <dbReference type="Proteomes" id="UP001595871"/>
    </source>
</evidence>
<name>A0ABV8N014_9ACTN</name>